<accession>A0AAD9PV62</accession>
<protein>
    <submittedName>
        <fullName evidence="2">Uncharacterized protein</fullName>
    </submittedName>
</protein>
<proteinExistence type="predicted"/>
<keyword evidence="3" id="KW-1185">Reference proteome</keyword>
<evidence type="ECO:0000313" key="3">
    <source>
        <dbReference type="Proteomes" id="UP001249851"/>
    </source>
</evidence>
<dbReference type="EMBL" id="JARQWQ010000125">
    <property type="protein sequence ID" value="KAK2549478.1"/>
    <property type="molecule type" value="Genomic_DNA"/>
</dbReference>
<reference evidence="2" key="2">
    <citation type="journal article" date="2023" name="Science">
        <title>Genomic signatures of disease resistance in endangered staghorn corals.</title>
        <authorList>
            <person name="Vollmer S.V."/>
            <person name="Selwyn J.D."/>
            <person name="Despard B.A."/>
            <person name="Roesel C.L."/>
        </authorList>
    </citation>
    <scope>NUCLEOTIDE SEQUENCE</scope>
    <source>
        <strain evidence="2">K2</strain>
    </source>
</reference>
<name>A0AAD9PV62_ACRCE</name>
<feature type="compositionally biased region" description="Polar residues" evidence="1">
    <location>
        <begin position="33"/>
        <end position="47"/>
    </location>
</feature>
<gene>
    <name evidence="2" type="ORF">P5673_030019</name>
</gene>
<sequence length="71" mass="7945">MRSLTGVLLCNEIDDFLFIETNMKIKKPEEPENQVQTDTNSGTTCPSKRSPACLLKSLVIMTHTAYTPDDI</sequence>
<organism evidence="2 3">
    <name type="scientific">Acropora cervicornis</name>
    <name type="common">Staghorn coral</name>
    <dbReference type="NCBI Taxonomy" id="6130"/>
    <lineage>
        <taxon>Eukaryota</taxon>
        <taxon>Metazoa</taxon>
        <taxon>Cnidaria</taxon>
        <taxon>Anthozoa</taxon>
        <taxon>Hexacorallia</taxon>
        <taxon>Scleractinia</taxon>
        <taxon>Astrocoeniina</taxon>
        <taxon>Acroporidae</taxon>
        <taxon>Acropora</taxon>
    </lineage>
</organism>
<evidence type="ECO:0000256" key="1">
    <source>
        <dbReference type="SAM" id="MobiDB-lite"/>
    </source>
</evidence>
<feature type="region of interest" description="Disordered" evidence="1">
    <location>
        <begin position="28"/>
        <end position="48"/>
    </location>
</feature>
<comment type="caution">
    <text evidence="2">The sequence shown here is derived from an EMBL/GenBank/DDBJ whole genome shotgun (WGS) entry which is preliminary data.</text>
</comment>
<reference evidence="2" key="1">
    <citation type="journal article" date="2023" name="G3 (Bethesda)">
        <title>Whole genome assembly and annotation of the endangered Caribbean coral Acropora cervicornis.</title>
        <authorList>
            <person name="Selwyn J.D."/>
            <person name="Vollmer S.V."/>
        </authorList>
    </citation>
    <scope>NUCLEOTIDE SEQUENCE</scope>
    <source>
        <strain evidence="2">K2</strain>
    </source>
</reference>
<dbReference type="AlphaFoldDB" id="A0AAD9PV62"/>
<dbReference type="Proteomes" id="UP001249851">
    <property type="component" value="Unassembled WGS sequence"/>
</dbReference>
<evidence type="ECO:0000313" key="2">
    <source>
        <dbReference type="EMBL" id="KAK2549478.1"/>
    </source>
</evidence>